<protein>
    <submittedName>
        <fullName evidence="2">Uncharacterized protein</fullName>
    </submittedName>
</protein>
<accession>A0A2T7PBC8</accession>
<feature type="compositionally biased region" description="Acidic residues" evidence="1">
    <location>
        <begin position="104"/>
        <end position="114"/>
    </location>
</feature>
<gene>
    <name evidence="2" type="ORF">C0Q70_09991</name>
</gene>
<sequence length="114" mass="11731">MITLTSSDSDLDIPGHPSDETAARGASGSREGVEADADGCHRHQQPAAAVLGLVKGDGRTKARGLNTGVKSAPSRHQNVRSATGEMLPSTSSAGGGRRTVLLNDAEEIIDPDDE</sequence>
<name>A0A2T7PBC8_POMCA</name>
<evidence type="ECO:0000256" key="1">
    <source>
        <dbReference type="SAM" id="MobiDB-lite"/>
    </source>
</evidence>
<feature type="region of interest" description="Disordered" evidence="1">
    <location>
        <begin position="1"/>
        <end position="114"/>
    </location>
</feature>
<reference evidence="2 3" key="1">
    <citation type="submission" date="2018-04" db="EMBL/GenBank/DDBJ databases">
        <title>The genome of golden apple snail Pomacea canaliculata provides insight into stress tolerance and invasive adaptation.</title>
        <authorList>
            <person name="Liu C."/>
            <person name="Liu B."/>
            <person name="Ren Y."/>
            <person name="Zhang Y."/>
            <person name="Wang H."/>
            <person name="Li S."/>
            <person name="Jiang F."/>
            <person name="Yin L."/>
            <person name="Zhang G."/>
            <person name="Qian W."/>
            <person name="Fan W."/>
        </authorList>
    </citation>
    <scope>NUCLEOTIDE SEQUENCE [LARGE SCALE GENOMIC DNA]</scope>
    <source>
        <strain evidence="2">SZHN2017</strain>
        <tissue evidence="2">Muscle</tissue>
    </source>
</reference>
<dbReference type="Proteomes" id="UP000245119">
    <property type="component" value="Linkage Group LG5"/>
</dbReference>
<proteinExistence type="predicted"/>
<organism evidence="2 3">
    <name type="scientific">Pomacea canaliculata</name>
    <name type="common">Golden apple snail</name>
    <dbReference type="NCBI Taxonomy" id="400727"/>
    <lineage>
        <taxon>Eukaryota</taxon>
        <taxon>Metazoa</taxon>
        <taxon>Spiralia</taxon>
        <taxon>Lophotrochozoa</taxon>
        <taxon>Mollusca</taxon>
        <taxon>Gastropoda</taxon>
        <taxon>Caenogastropoda</taxon>
        <taxon>Architaenioglossa</taxon>
        <taxon>Ampullarioidea</taxon>
        <taxon>Ampullariidae</taxon>
        <taxon>Pomacea</taxon>
    </lineage>
</organism>
<evidence type="ECO:0000313" key="2">
    <source>
        <dbReference type="EMBL" id="PVD30716.1"/>
    </source>
</evidence>
<dbReference type="AlphaFoldDB" id="A0A2T7PBC8"/>
<evidence type="ECO:0000313" key="3">
    <source>
        <dbReference type="Proteomes" id="UP000245119"/>
    </source>
</evidence>
<keyword evidence="3" id="KW-1185">Reference proteome</keyword>
<dbReference type="EMBL" id="PZQS01000005">
    <property type="protein sequence ID" value="PVD30716.1"/>
    <property type="molecule type" value="Genomic_DNA"/>
</dbReference>
<comment type="caution">
    <text evidence="2">The sequence shown here is derived from an EMBL/GenBank/DDBJ whole genome shotgun (WGS) entry which is preliminary data.</text>
</comment>